<name>A0A2W4TZK9_9CYAN</name>
<reference evidence="1 2" key="2">
    <citation type="submission" date="2018-06" db="EMBL/GenBank/DDBJ databases">
        <title>Metagenomic assembly of (sub)arctic Cyanobacteria and their associated microbiome from non-axenic cultures.</title>
        <authorList>
            <person name="Baurain D."/>
        </authorList>
    </citation>
    <scope>NUCLEOTIDE SEQUENCE [LARGE SCALE GENOMIC DNA]</scope>
    <source>
        <strain evidence="1">ULC129bin1</strain>
    </source>
</reference>
<dbReference type="Proteomes" id="UP000249354">
    <property type="component" value="Unassembled WGS sequence"/>
</dbReference>
<evidence type="ECO:0000313" key="2">
    <source>
        <dbReference type="Proteomes" id="UP000249354"/>
    </source>
</evidence>
<gene>
    <name evidence="1" type="ORF">DCF25_16530</name>
</gene>
<reference evidence="2" key="1">
    <citation type="submission" date="2018-04" db="EMBL/GenBank/DDBJ databases">
        <authorList>
            <person name="Cornet L."/>
        </authorList>
    </citation>
    <scope>NUCLEOTIDE SEQUENCE [LARGE SCALE GENOMIC DNA]</scope>
</reference>
<organism evidence="1 2">
    <name type="scientific">Leptolyngbya foveolarum</name>
    <dbReference type="NCBI Taxonomy" id="47253"/>
    <lineage>
        <taxon>Bacteria</taxon>
        <taxon>Bacillati</taxon>
        <taxon>Cyanobacteriota</taxon>
        <taxon>Cyanophyceae</taxon>
        <taxon>Leptolyngbyales</taxon>
        <taxon>Leptolyngbyaceae</taxon>
        <taxon>Leptolyngbya group</taxon>
        <taxon>Leptolyngbya</taxon>
    </lineage>
</organism>
<dbReference type="AlphaFoldDB" id="A0A2W4TZK9"/>
<comment type="caution">
    <text evidence="1">The sequence shown here is derived from an EMBL/GenBank/DDBJ whole genome shotgun (WGS) entry which is preliminary data.</text>
</comment>
<dbReference type="EMBL" id="QBMC01000132">
    <property type="protein sequence ID" value="PZO13154.1"/>
    <property type="molecule type" value="Genomic_DNA"/>
</dbReference>
<sequence>MIPTDQTHIPVSSLYAEGDEPSKYGYKKSFVYQALKDLGIERKIGADGVAAYIAFKDLDVLDEYVRIRKEKGKKASEEFALKRSGQSVERSIESGSAIALPSSTDASTLASLSPALMVLVEAIASRMSEQPSDPLLPQRQLKEAWREGWALSSSQVREILGVKGWSGQPRYGFVFYKLGKIGRESGWIVKLDSGIPEN</sequence>
<evidence type="ECO:0000313" key="1">
    <source>
        <dbReference type="EMBL" id="PZO13154.1"/>
    </source>
</evidence>
<accession>A0A2W4TZK9</accession>
<protein>
    <submittedName>
        <fullName evidence="1">Uncharacterized protein</fullName>
    </submittedName>
</protein>
<proteinExistence type="predicted"/>